<protein>
    <submittedName>
        <fullName evidence="1">7717_t:CDS:1</fullName>
    </submittedName>
</protein>
<evidence type="ECO:0000313" key="1">
    <source>
        <dbReference type="EMBL" id="CAG8458142.1"/>
    </source>
</evidence>
<name>A0ACA9K7T7_9GLOM</name>
<sequence>MVTCLRCGKKGHYSKNCLTERETPVPHGEKSTQPTRVIKRETEAHYGGVNNNYNEREMYTIDNRENLKDPLNNDDNLFDQLVYENEEVKETDEYFTEEMLSEKEDSELYINPWQNA</sequence>
<accession>A0ACA9K7T7</accession>
<organism evidence="1 2">
    <name type="scientific">Dentiscutata heterogama</name>
    <dbReference type="NCBI Taxonomy" id="1316150"/>
    <lineage>
        <taxon>Eukaryota</taxon>
        <taxon>Fungi</taxon>
        <taxon>Fungi incertae sedis</taxon>
        <taxon>Mucoromycota</taxon>
        <taxon>Glomeromycotina</taxon>
        <taxon>Glomeromycetes</taxon>
        <taxon>Diversisporales</taxon>
        <taxon>Gigasporaceae</taxon>
        <taxon>Dentiscutata</taxon>
    </lineage>
</organism>
<evidence type="ECO:0000313" key="2">
    <source>
        <dbReference type="Proteomes" id="UP000789702"/>
    </source>
</evidence>
<keyword evidence="2" id="KW-1185">Reference proteome</keyword>
<dbReference type="Proteomes" id="UP000789702">
    <property type="component" value="Unassembled WGS sequence"/>
</dbReference>
<dbReference type="EMBL" id="CAJVPU010000660">
    <property type="protein sequence ID" value="CAG8458142.1"/>
    <property type="molecule type" value="Genomic_DNA"/>
</dbReference>
<gene>
    <name evidence="1" type="ORF">DHETER_LOCUS1161</name>
</gene>
<reference evidence="1" key="1">
    <citation type="submission" date="2021-06" db="EMBL/GenBank/DDBJ databases">
        <authorList>
            <person name="Kallberg Y."/>
            <person name="Tangrot J."/>
            <person name="Rosling A."/>
        </authorList>
    </citation>
    <scope>NUCLEOTIDE SEQUENCE</scope>
    <source>
        <strain evidence="1">IL203A</strain>
    </source>
</reference>
<comment type="caution">
    <text evidence="1">The sequence shown here is derived from an EMBL/GenBank/DDBJ whole genome shotgun (WGS) entry which is preliminary data.</text>
</comment>
<proteinExistence type="predicted"/>